<feature type="binding site" evidence="9">
    <location>
        <position position="101"/>
    </location>
    <ligand>
        <name>Fe cation</name>
        <dbReference type="ChEBI" id="CHEBI:24875"/>
        <label>1</label>
    </ligand>
</feature>
<evidence type="ECO:0000256" key="3">
    <source>
        <dbReference type="ARBA" id="ARBA00022723"/>
    </source>
</evidence>
<feature type="binding site" evidence="9">
    <location>
        <position position="229"/>
    </location>
    <ligand>
        <name>Fe cation</name>
        <dbReference type="ChEBI" id="CHEBI:24875"/>
        <label>2</label>
    </ligand>
</feature>
<evidence type="ECO:0000256" key="9">
    <source>
        <dbReference type="HAMAP-Rule" id="MF_03101"/>
    </source>
</evidence>
<dbReference type="Proteomes" id="UP000663868">
    <property type="component" value="Unassembled WGS sequence"/>
</dbReference>
<comment type="caution">
    <text evidence="10">The sequence shown here is derived from an EMBL/GenBank/DDBJ whole genome shotgun (WGS) entry which is preliminary data.</text>
</comment>
<dbReference type="FunFam" id="1.25.10.10:FF:000099">
    <property type="entry name" value="Deoxyhypusine hydroxylase"/>
    <property type="match status" value="1"/>
</dbReference>
<evidence type="ECO:0000256" key="6">
    <source>
        <dbReference type="ARBA" id="ARBA00023004"/>
    </source>
</evidence>
<protein>
    <recommendedName>
        <fullName evidence="9">Deoxyhypusine hydroxylase</fullName>
        <shortName evidence="9">DOHH</shortName>
        <ecNumber evidence="9">1.14.99.29</ecNumber>
    </recommendedName>
    <alternativeName>
        <fullName evidence="9">Deoxyhypusine dioxygenase</fullName>
    </alternativeName>
    <alternativeName>
        <fullName evidence="9">Deoxyhypusine monooxygenase</fullName>
    </alternativeName>
</protein>
<dbReference type="AlphaFoldDB" id="A0A819VNR9"/>
<feature type="binding site" evidence="9">
    <location>
        <position position="102"/>
    </location>
    <ligand>
        <name>Fe cation</name>
        <dbReference type="ChEBI" id="CHEBI:24875"/>
        <label>1</label>
    </ligand>
</feature>
<evidence type="ECO:0000256" key="4">
    <source>
        <dbReference type="ARBA" id="ARBA00022737"/>
    </source>
</evidence>
<dbReference type="InterPro" id="IPR004155">
    <property type="entry name" value="PBS_lyase_HEAT"/>
</dbReference>
<dbReference type="SUPFAM" id="SSF48371">
    <property type="entry name" value="ARM repeat"/>
    <property type="match status" value="1"/>
</dbReference>
<name>A0A819VNR9_9BILA</name>
<feature type="binding site" evidence="9">
    <location>
        <position position="68"/>
    </location>
    <ligand>
        <name>Fe cation</name>
        <dbReference type="ChEBI" id="CHEBI:24875"/>
        <label>1</label>
    </ligand>
</feature>
<organism evidence="10 11">
    <name type="scientific">Adineta steineri</name>
    <dbReference type="NCBI Taxonomy" id="433720"/>
    <lineage>
        <taxon>Eukaryota</taxon>
        <taxon>Metazoa</taxon>
        <taxon>Spiralia</taxon>
        <taxon>Gnathifera</taxon>
        <taxon>Rotifera</taxon>
        <taxon>Eurotatoria</taxon>
        <taxon>Bdelloidea</taxon>
        <taxon>Adinetida</taxon>
        <taxon>Adinetidae</taxon>
        <taxon>Adineta</taxon>
    </lineage>
</organism>
<keyword evidence="8 9" id="KW-0386">Hypusine biosynthesis</keyword>
<dbReference type="SMART" id="SM00567">
    <property type="entry name" value="EZ_HEAT"/>
    <property type="match status" value="6"/>
</dbReference>
<evidence type="ECO:0000256" key="7">
    <source>
        <dbReference type="ARBA" id="ARBA00023033"/>
    </source>
</evidence>
<evidence type="ECO:0000256" key="1">
    <source>
        <dbReference type="ARBA" id="ARBA00000068"/>
    </source>
</evidence>
<comment type="cofactor">
    <cofactor evidence="9">
        <name>Fe(2+)</name>
        <dbReference type="ChEBI" id="CHEBI:29033"/>
    </cofactor>
    <text evidence="9">Binds 2 Fe(2+) ions per subunit.</text>
</comment>
<feature type="binding site" evidence="9">
    <location>
        <position position="262"/>
    </location>
    <ligand>
        <name>Fe cation</name>
        <dbReference type="ChEBI" id="CHEBI:24875"/>
        <label>2</label>
    </ligand>
</feature>
<dbReference type="GO" id="GO:0046872">
    <property type="term" value="F:metal ion binding"/>
    <property type="evidence" value="ECO:0007669"/>
    <property type="project" value="UniProtKB-KW"/>
</dbReference>
<feature type="binding site" evidence="9">
    <location>
        <position position="228"/>
    </location>
    <ligand>
        <name>Fe cation</name>
        <dbReference type="ChEBI" id="CHEBI:24875"/>
        <label>2</label>
    </ligand>
</feature>
<dbReference type="Pfam" id="PF13646">
    <property type="entry name" value="HEAT_2"/>
    <property type="match status" value="2"/>
</dbReference>
<keyword evidence="5 9" id="KW-0560">Oxidoreductase</keyword>
<dbReference type="PANTHER" id="PTHR12697">
    <property type="entry name" value="PBS LYASE HEAT-LIKE PROTEIN"/>
    <property type="match status" value="1"/>
</dbReference>
<dbReference type="InterPro" id="IPR016024">
    <property type="entry name" value="ARM-type_fold"/>
</dbReference>
<feature type="binding site" evidence="9">
    <location>
        <position position="261"/>
    </location>
    <ligand>
        <name>Fe cation</name>
        <dbReference type="ChEBI" id="CHEBI:24875"/>
        <label>2</label>
    </ligand>
</feature>
<dbReference type="PANTHER" id="PTHR12697:SF5">
    <property type="entry name" value="DEOXYHYPUSINE HYDROXYLASE"/>
    <property type="match status" value="1"/>
</dbReference>
<keyword evidence="4" id="KW-0677">Repeat</keyword>
<dbReference type="InterPro" id="IPR011989">
    <property type="entry name" value="ARM-like"/>
</dbReference>
<comment type="catalytic activity">
    <reaction evidence="1 9">
        <text>[eIF5A protein]-deoxyhypusine + AH2 + O2 = [eIF5A protein]-hypusine + A + H2O</text>
        <dbReference type="Rhea" id="RHEA:14101"/>
        <dbReference type="Rhea" id="RHEA-COMP:10144"/>
        <dbReference type="Rhea" id="RHEA-COMP:12592"/>
        <dbReference type="ChEBI" id="CHEBI:13193"/>
        <dbReference type="ChEBI" id="CHEBI:15377"/>
        <dbReference type="ChEBI" id="CHEBI:15379"/>
        <dbReference type="ChEBI" id="CHEBI:17499"/>
        <dbReference type="ChEBI" id="CHEBI:82657"/>
        <dbReference type="ChEBI" id="CHEBI:91175"/>
        <dbReference type="EC" id="1.14.99.29"/>
    </reaction>
</comment>
<comment type="function">
    <text evidence="9">Catalyzes the hydroxylation of the N(6)-(4-aminobutyl)-L-lysine intermediate to form hypusine, an essential post-translational modification only found in mature eIF-5A factor.</text>
</comment>
<accession>A0A819VNR9</accession>
<comment type="pathway">
    <text evidence="2 9">Protein modification; eIF5A hypusination.</text>
</comment>
<dbReference type="HAMAP" id="MF_03101">
    <property type="entry name" value="Deoxyhypusine_hydroxylase"/>
    <property type="match status" value="1"/>
</dbReference>
<comment type="similarity">
    <text evidence="9">Belongs to the deoxyhypusine hydroxylase family.</text>
</comment>
<feature type="binding site" evidence="9">
    <location>
        <position position="69"/>
    </location>
    <ligand>
        <name>Fe cation</name>
        <dbReference type="ChEBI" id="CHEBI:24875"/>
        <label>1</label>
    </ligand>
</feature>
<gene>
    <name evidence="10" type="ORF">KXQ929_LOCUS35068</name>
</gene>
<dbReference type="Gene3D" id="1.25.10.10">
    <property type="entry name" value="Leucine-rich Repeat Variant"/>
    <property type="match status" value="2"/>
</dbReference>
<keyword evidence="6 9" id="KW-0408">Iron</keyword>
<dbReference type="UniPathway" id="UPA00354"/>
<evidence type="ECO:0000256" key="2">
    <source>
        <dbReference type="ARBA" id="ARBA00005041"/>
    </source>
</evidence>
<dbReference type="InterPro" id="IPR027517">
    <property type="entry name" value="Deoxyhypusine_hydroxylase"/>
</dbReference>
<evidence type="ECO:0000313" key="10">
    <source>
        <dbReference type="EMBL" id="CAF4110766.1"/>
    </source>
</evidence>
<keyword evidence="3 9" id="KW-0479">Metal-binding</keyword>
<sequence length="323" mass="35996">MSPITNEATIEKLSTMLVDTSLPLKLRFRILFTLKSLGSQNEQQLEKTSEIVDAISAAFNDTSALLKHECAYCLGQMGDKYAINKLIQVLNDSNEDSMVRHEAGEALGALGCFDNSDVVDALTKQSQNPRAEISETCQIALDRLAWLRKTASNNESSLNSKETVYTTVDPAPPLPPTTIDELKTILLDENRSLFERYRAMFALRNIGSDEAVLAICEGFKASSALFRHEIAFVLGQLQSICSIPALHQQLSILDENYMVRHECAETLGSIGTDECRHILEDYLHDKERVVRESCEVALDIVDYVNSKDFQYCNGLNLVDSECC</sequence>
<dbReference type="EC" id="1.14.99.29" evidence="9"/>
<evidence type="ECO:0000256" key="8">
    <source>
        <dbReference type="ARBA" id="ARBA00023256"/>
    </source>
</evidence>
<dbReference type="GO" id="GO:0019135">
    <property type="term" value="F:deoxyhypusine monooxygenase activity"/>
    <property type="evidence" value="ECO:0007669"/>
    <property type="project" value="UniProtKB-UniRule"/>
</dbReference>
<dbReference type="EMBL" id="CAJOBB010004973">
    <property type="protein sequence ID" value="CAF4110766.1"/>
    <property type="molecule type" value="Genomic_DNA"/>
</dbReference>
<keyword evidence="7 9" id="KW-0503">Monooxygenase</keyword>
<evidence type="ECO:0000313" key="11">
    <source>
        <dbReference type="Proteomes" id="UP000663868"/>
    </source>
</evidence>
<reference evidence="10" key="1">
    <citation type="submission" date="2021-02" db="EMBL/GenBank/DDBJ databases">
        <authorList>
            <person name="Nowell W R."/>
        </authorList>
    </citation>
    <scope>NUCLEOTIDE SEQUENCE</scope>
</reference>
<evidence type="ECO:0000256" key="5">
    <source>
        <dbReference type="ARBA" id="ARBA00023002"/>
    </source>
</evidence>
<proteinExistence type="inferred from homology"/>